<dbReference type="AlphaFoldDB" id="A0A916NDM4"/>
<reference evidence="3" key="1">
    <citation type="submission" date="2021-04" db="EMBL/GenBank/DDBJ databases">
        <authorList>
            <person name="Rodrigo-Torres L."/>
            <person name="Arahal R. D."/>
            <person name="Lucena T."/>
        </authorList>
    </citation>
    <scope>NUCLEOTIDE SEQUENCE</scope>
    <source>
        <strain evidence="3">CECT 9275</strain>
    </source>
</reference>
<evidence type="ECO:0000256" key="1">
    <source>
        <dbReference type="ARBA" id="ARBA00006845"/>
    </source>
</evidence>
<dbReference type="Proteomes" id="UP000680038">
    <property type="component" value="Unassembled WGS sequence"/>
</dbReference>
<dbReference type="InterPro" id="IPR035905">
    <property type="entry name" value="Barstar-like_sf"/>
</dbReference>
<protein>
    <recommendedName>
        <fullName evidence="2">Barstar (barnase inhibitor) domain-containing protein</fullName>
    </recommendedName>
</protein>
<dbReference type="InterPro" id="IPR000468">
    <property type="entry name" value="Barstar"/>
</dbReference>
<evidence type="ECO:0000259" key="2">
    <source>
        <dbReference type="Pfam" id="PF01337"/>
    </source>
</evidence>
<name>A0A916NDM4_9BACT</name>
<evidence type="ECO:0000313" key="4">
    <source>
        <dbReference type="Proteomes" id="UP000680038"/>
    </source>
</evidence>
<evidence type="ECO:0000313" key="3">
    <source>
        <dbReference type="EMBL" id="CAG5011795.1"/>
    </source>
</evidence>
<comment type="caution">
    <text evidence="3">The sequence shown here is derived from an EMBL/GenBank/DDBJ whole genome shotgun (WGS) entry which is preliminary data.</text>
</comment>
<dbReference type="RefSeq" id="WP_215241289.1">
    <property type="nucleotide sequence ID" value="NZ_CAJRAF010000002.1"/>
</dbReference>
<dbReference type="SUPFAM" id="SSF52038">
    <property type="entry name" value="Barstar-related"/>
    <property type="match status" value="1"/>
</dbReference>
<sequence length="146" mass="17080">MKNTHFFLTTNPETVSKTFPEAFIGILDGKKTTSLKDFYEEIAVTMNFPEDAGNNLDALDELLNDLDWIEQEKVIILITNSADWLQKERSTDKILTIIDILDATAEDWKWMDEDEEVHKKELKIIFDDSARIRTLLEEQEIRFKII</sequence>
<keyword evidence="4" id="KW-1185">Reference proteome</keyword>
<feature type="domain" description="Barstar (barnase inhibitor)" evidence="2">
    <location>
        <begin position="27"/>
        <end position="113"/>
    </location>
</feature>
<accession>A0A916NDM4</accession>
<proteinExistence type="inferred from homology"/>
<comment type="similarity">
    <text evidence="1">Belongs to the barstar family.</text>
</comment>
<organism evidence="3 4">
    <name type="scientific">Dyadobacter helix</name>
    <dbReference type="NCBI Taxonomy" id="2822344"/>
    <lineage>
        <taxon>Bacteria</taxon>
        <taxon>Pseudomonadati</taxon>
        <taxon>Bacteroidota</taxon>
        <taxon>Cytophagia</taxon>
        <taxon>Cytophagales</taxon>
        <taxon>Spirosomataceae</taxon>
        <taxon>Dyadobacter</taxon>
    </lineage>
</organism>
<dbReference type="Pfam" id="PF01337">
    <property type="entry name" value="Barstar"/>
    <property type="match status" value="1"/>
</dbReference>
<dbReference type="Gene3D" id="3.30.370.10">
    <property type="entry name" value="Barstar-like"/>
    <property type="match status" value="1"/>
</dbReference>
<dbReference type="EMBL" id="CAJRAF010000002">
    <property type="protein sequence ID" value="CAG5011795.1"/>
    <property type="molecule type" value="Genomic_DNA"/>
</dbReference>
<gene>
    <name evidence="3" type="ORF">DYBT9275_05027</name>
</gene>